<proteinExistence type="predicted"/>
<evidence type="ECO:0000313" key="2">
    <source>
        <dbReference type="EMBL" id="CAA9301318.1"/>
    </source>
</evidence>
<feature type="compositionally biased region" description="Low complexity" evidence="1">
    <location>
        <begin position="181"/>
        <end position="190"/>
    </location>
</feature>
<feature type="compositionally biased region" description="Basic residues" evidence="1">
    <location>
        <begin position="132"/>
        <end position="141"/>
    </location>
</feature>
<feature type="compositionally biased region" description="Low complexity" evidence="1">
    <location>
        <begin position="62"/>
        <end position="71"/>
    </location>
</feature>
<dbReference type="AlphaFoldDB" id="A0A6J4KDK1"/>
<feature type="region of interest" description="Disordered" evidence="1">
    <location>
        <begin position="1"/>
        <end position="28"/>
    </location>
</feature>
<feature type="compositionally biased region" description="Basic residues" evidence="1">
    <location>
        <begin position="229"/>
        <end position="244"/>
    </location>
</feature>
<feature type="non-terminal residue" evidence="2">
    <location>
        <position position="1"/>
    </location>
</feature>
<feature type="compositionally biased region" description="Gly residues" evidence="1">
    <location>
        <begin position="1"/>
        <end position="10"/>
    </location>
</feature>
<organism evidence="2">
    <name type="scientific">uncultured Friedmanniella sp</name>
    <dbReference type="NCBI Taxonomy" id="335381"/>
    <lineage>
        <taxon>Bacteria</taxon>
        <taxon>Bacillati</taxon>
        <taxon>Actinomycetota</taxon>
        <taxon>Actinomycetes</taxon>
        <taxon>Propionibacteriales</taxon>
        <taxon>Nocardioidaceae</taxon>
        <taxon>Friedmanniella</taxon>
        <taxon>environmental samples</taxon>
    </lineage>
</organism>
<name>A0A6J4KDK1_9ACTN</name>
<evidence type="ECO:0000256" key="1">
    <source>
        <dbReference type="SAM" id="MobiDB-lite"/>
    </source>
</evidence>
<protein>
    <submittedName>
        <fullName evidence="2">Integral membrane protein</fullName>
    </submittedName>
</protein>
<reference evidence="2" key="1">
    <citation type="submission" date="2020-02" db="EMBL/GenBank/DDBJ databases">
        <authorList>
            <person name="Meier V. D."/>
        </authorList>
    </citation>
    <scope>NUCLEOTIDE SEQUENCE</scope>
    <source>
        <strain evidence="2">AVDCRST_MAG48</strain>
    </source>
</reference>
<sequence>ERAARGGDGGPDADRPRGGAGARALAGPVGGVLGAADRRAAHPGGAALGADVHPQRVDDPRPALARPGLPAGEHRLRLRPGAAGALPAEPHRPARRRPDRLRPAAPAVRPRRGSRPRRGDRHPGAGALPRGARPRPQHRRPGLGAGRGLVDGSRAGPLGLPERRAGGGRDGRLPLHPVPPAGLAAVGRAAAQRRDPRLLPPLPGVRRVRRQPGDGAAARTGLPALATRRPARRRAHPAGRRGLRGLRAGRPAGGLAV</sequence>
<dbReference type="EMBL" id="CADCTS010000193">
    <property type="protein sequence ID" value="CAA9301318.1"/>
    <property type="molecule type" value="Genomic_DNA"/>
</dbReference>
<feature type="compositionally biased region" description="Basic residues" evidence="1">
    <location>
        <begin position="109"/>
        <end position="120"/>
    </location>
</feature>
<feature type="region of interest" description="Disordered" evidence="1">
    <location>
        <begin position="43"/>
        <end position="257"/>
    </location>
</feature>
<feature type="compositionally biased region" description="Low complexity" evidence="1">
    <location>
        <begin position="245"/>
        <end position="257"/>
    </location>
</feature>
<feature type="compositionally biased region" description="Basic and acidic residues" evidence="1">
    <location>
        <begin position="161"/>
        <end position="173"/>
    </location>
</feature>
<gene>
    <name evidence="2" type="ORF">AVDCRST_MAG48-1342</name>
</gene>
<feature type="non-terminal residue" evidence="2">
    <location>
        <position position="257"/>
    </location>
</feature>
<accession>A0A6J4KDK1</accession>